<evidence type="ECO:0000256" key="2">
    <source>
        <dbReference type="ARBA" id="ARBA00023015"/>
    </source>
</evidence>
<protein>
    <submittedName>
        <fullName evidence="7">LysR substrate-binding domain-containing protein</fullName>
    </submittedName>
</protein>
<feature type="domain" description="HTH lysR-type" evidence="6">
    <location>
        <begin position="1"/>
        <end position="58"/>
    </location>
</feature>
<evidence type="ECO:0000256" key="3">
    <source>
        <dbReference type="ARBA" id="ARBA00023125"/>
    </source>
</evidence>
<dbReference type="EMBL" id="JBBUTG010000006">
    <property type="protein sequence ID" value="MEK8031794.1"/>
    <property type="molecule type" value="Genomic_DNA"/>
</dbReference>
<comment type="caution">
    <text evidence="7">The sequence shown here is derived from an EMBL/GenBank/DDBJ whole genome shotgun (WGS) entry which is preliminary data.</text>
</comment>
<dbReference type="PROSITE" id="PS50931">
    <property type="entry name" value="HTH_LYSR"/>
    <property type="match status" value="1"/>
</dbReference>
<dbReference type="InterPro" id="IPR036390">
    <property type="entry name" value="WH_DNA-bd_sf"/>
</dbReference>
<dbReference type="SUPFAM" id="SSF53850">
    <property type="entry name" value="Periplasmic binding protein-like II"/>
    <property type="match status" value="1"/>
</dbReference>
<evidence type="ECO:0000313" key="7">
    <source>
        <dbReference type="EMBL" id="MEK8031794.1"/>
    </source>
</evidence>
<evidence type="ECO:0000259" key="6">
    <source>
        <dbReference type="PROSITE" id="PS50931"/>
    </source>
</evidence>
<gene>
    <name evidence="7" type="ORF">AACH06_13285</name>
</gene>
<keyword evidence="2" id="KW-0805">Transcription regulation</keyword>
<keyword evidence="8" id="KW-1185">Reference proteome</keyword>
<dbReference type="InterPro" id="IPR005119">
    <property type="entry name" value="LysR_subst-bd"/>
</dbReference>
<dbReference type="InterPro" id="IPR036388">
    <property type="entry name" value="WH-like_DNA-bd_sf"/>
</dbReference>
<evidence type="ECO:0000313" key="8">
    <source>
        <dbReference type="Proteomes" id="UP001371218"/>
    </source>
</evidence>
<keyword evidence="4" id="KW-0010">Activator</keyword>
<reference evidence="7 8" key="1">
    <citation type="submission" date="2024-04" db="EMBL/GenBank/DDBJ databases">
        <title>Novel species of the genus Ideonella isolated from streams.</title>
        <authorList>
            <person name="Lu H."/>
        </authorList>
    </citation>
    <scope>NUCLEOTIDE SEQUENCE [LARGE SCALE GENOMIC DNA]</scope>
    <source>
        <strain evidence="7 8">DXS29W</strain>
    </source>
</reference>
<organism evidence="7 8">
    <name type="scientific">Ideonella lacteola</name>
    <dbReference type="NCBI Taxonomy" id="2984193"/>
    <lineage>
        <taxon>Bacteria</taxon>
        <taxon>Pseudomonadati</taxon>
        <taxon>Pseudomonadota</taxon>
        <taxon>Betaproteobacteria</taxon>
        <taxon>Burkholderiales</taxon>
        <taxon>Sphaerotilaceae</taxon>
        <taxon>Ideonella</taxon>
    </lineage>
</organism>
<dbReference type="PRINTS" id="PR00039">
    <property type="entry name" value="HTHLYSR"/>
</dbReference>
<dbReference type="Proteomes" id="UP001371218">
    <property type="component" value="Unassembled WGS sequence"/>
</dbReference>
<name>A0ABU9BP99_9BURK</name>
<dbReference type="Gene3D" id="3.40.190.290">
    <property type="match status" value="1"/>
</dbReference>
<dbReference type="RefSeq" id="WP_341426177.1">
    <property type="nucleotide sequence ID" value="NZ_JBBUTG010000006.1"/>
</dbReference>
<accession>A0ABU9BP99</accession>
<dbReference type="PANTHER" id="PTHR30293">
    <property type="entry name" value="TRANSCRIPTIONAL REGULATORY PROTEIN NAC-RELATED"/>
    <property type="match status" value="1"/>
</dbReference>
<dbReference type="InterPro" id="IPR000847">
    <property type="entry name" value="LysR_HTH_N"/>
</dbReference>
<dbReference type="CDD" id="cd08433">
    <property type="entry name" value="PBP2_Nac"/>
    <property type="match status" value="1"/>
</dbReference>
<dbReference type="PANTHER" id="PTHR30293:SF0">
    <property type="entry name" value="NITROGEN ASSIMILATION REGULATORY PROTEIN NAC"/>
    <property type="match status" value="1"/>
</dbReference>
<evidence type="ECO:0000256" key="5">
    <source>
        <dbReference type="ARBA" id="ARBA00023163"/>
    </source>
</evidence>
<comment type="similarity">
    <text evidence="1">Belongs to the LysR transcriptional regulatory family.</text>
</comment>
<keyword evidence="3" id="KW-0238">DNA-binding</keyword>
<dbReference type="Pfam" id="PF00126">
    <property type="entry name" value="HTH_1"/>
    <property type="match status" value="1"/>
</dbReference>
<keyword evidence="5" id="KW-0804">Transcription</keyword>
<dbReference type="SUPFAM" id="SSF46785">
    <property type="entry name" value="Winged helix' DNA-binding domain"/>
    <property type="match status" value="1"/>
</dbReference>
<dbReference type="Pfam" id="PF03466">
    <property type="entry name" value="LysR_substrate"/>
    <property type="match status" value="1"/>
</dbReference>
<dbReference type="Gene3D" id="1.10.10.10">
    <property type="entry name" value="Winged helix-like DNA-binding domain superfamily/Winged helix DNA-binding domain"/>
    <property type="match status" value="1"/>
</dbReference>
<sequence length="308" mass="33069">MNLKQLEYFVSVAELGSFSKAALALDMAQPALSRQVRALEVELRDTLLVRNGRGVTLTEAGQRLFEHSVVILNQVAQAREDMGASRDEPVGRITIGLPPTIGRQLTLPLIDGFQRQLPKARLAIVEGLSSHVAEWLASGRIDLGLVYNPEAAAHLSLQPLLEEPLCLVTSAKGEAGRTRGTVPMKSLARYPLVLPERQHVIRRLIESQATLAGLTLNIAWEVSSIAAIIDLVCAGYGHAVLNASAVLASGRADELVARPIVEPAVISVLCLATPAHKRATPLQRQATRLLSELVRSLPQGNAAQSQPG</sequence>
<evidence type="ECO:0000256" key="1">
    <source>
        <dbReference type="ARBA" id="ARBA00009437"/>
    </source>
</evidence>
<evidence type="ECO:0000256" key="4">
    <source>
        <dbReference type="ARBA" id="ARBA00023159"/>
    </source>
</evidence>
<proteinExistence type="inferred from homology"/>